<proteinExistence type="predicted"/>
<dbReference type="AlphaFoldDB" id="A0A067KX15"/>
<accession>A0A067KX15</accession>
<dbReference type="Proteomes" id="UP000027138">
    <property type="component" value="Unassembled WGS sequence"/>
</dbReference>
<evidence type="ECO:0000313" key="3">
    <source>
        <dbReference type="Proteomes" id="UP000027138"/>
    </source>
</evidence>
<evidence type="ECO:0000256" key="1">
    <source>
        <dbReference type="SAM" id="MobiDB-lite"/>
    </source>
</evidence>
<dbReference type="PANTHER" id="PTHR34130:SF3">
    <property type="entry name" value="DUF1645 FAMILY PROTEIN"/>
    <property type="match status" value="1"/>
</dbReference>
<reference evidence="2 3" key="1">
    <citation type="journal article" date="2014" name="PLoS ONE">
        <title>Global Analysis of Gene Expression Profiles in Physic Nut (Jatropha curcas L.) Seedlings Exposed to Salt Stress.</title>
        <authorList>
            <person name="Zhang L."/>
            <person name="Zhang C."/>
            <person name="Wu P."/>
            <person name="Chen Y."/>
            <person name="Li M."/>
            <person name="Jiang H."/>
            <person name="Wu G."/>
        </authorList>
    </citation>
    <scope>NUCLEOTIDE SEQUENCE [LARGE SCALE GENOMIC DNA]</scope>
    <source>
        <strain evidence="3">cv. GZQX0401</strain>
        <tissue evidence="2">Young leaves</tissue>
    </source>
</reference>
<sequence>MLEYTDHRRDSDEEEEALSLCDLPLEEEDDENDDKGSSNITSHANRRSSSEPPEFFEFFSNVSSDNMCSADDIIFCGKLIPFKDFKTHNNSPQDKIHLSFRRRSESLSGLHNSVARSNSINTTKLMMRNSRSLDYRKLWFSKTSSESDNSFDRNSSTRSIGKGDGVVKKMVKPRWYVLMFGVVKPPTEMELKDIKSRQIRRNMMFPPSVAETVKKPPINKCSSKLLKVLSCRDNTSVAVTTSFYMPRV</sequence>
<protein>
    <submittedName>
        <fullName evidence="2">Uncharacterized protein</fullName>
    </submittedName>
</protein>
<name>A0A067KX15_JATCU</name>
<keyword evidence="3" id="KW-1185">Reference proteome</keyword>
<feature type="compositionally biased region" description="Acidic residues" evidence="1">
    <location>
        <begin position="24"/>
        <end position="33"/>
    </location>
</feature>
<feature type="compositionally biased region" description="Basic and acidic residues" evidence="1">
    <location>
        <begin position="1"/>
        <end position="11"/>
    </location>
</feature>
<feature type="region of interest" description="Disordered" evidence="1">
    <location>
        <begin position="1"/>
        <end position="52"/>
    </location>
</feature>
<evidence type="ECO:0000313" key="2">
    <source>
        <dbReference type="EMBL" id="KDP36399.1"/>
    </source>
</evidence>
<dbReference type="PANTHER" id="PTHR34130">
    <property type="entry name" value="OS08G0243800 PROTEIN"/>
    <property type="match status" value="1"/>
</dbReference>
<dbReference type="KEGG" id="jcu:105635589"/>
<dbReference type="EMBL" id="KK914437">
    <property type="protein sequence ID" value="KDP36399.1"/>
    <property type="molecule type" value="Genomic_DNA"/>
</dbReference>
<gene>
    <name evidence="2" type="ORF">JCGZ_08668</name>
</gene>
<dbReference type="OrthoDB" id="752671at2759"/>
<organism evidence="2 3">
    <name type="scientific">Jatropha curcas</name>
    <name type="common">Barbados nut</name>
    <dbReference type="NCBI Taxonomy" id="180498"/>
    <lineage>
        <taxon>Eukaryota</taxon>
        <taxon>Viridiplantae</taxon>
        <taxon>Streptophyta</taxon>
        <taxon>Embryophyta</taxon>
        <taxon>Tracheophyta</taxon>
        <taxon>Spermatophyta</taxon>
        <taxon>Magnoliopsida</taxon>
        <taxon>eudicotyledons</taxon>
        <taxon>Gunneridae</taxon>
        <taxon>Pentapetalae</taxon>
        <taxon>rosids</taxon>
        <taxon>fabids</taxon>
        <taxon>Malpighiales</taxon>
        <taxon>Euphorbiaceae</taxon>
        <taxon>Crotonoideae</taxon>
        <taxon>Jatropheae</taxon>
        <taxon>Jatropha</taxon>
    </lineage>
</organism>